<dbReference type="AlphaFoldDB" id="A0AAV5TYT3"/>
<comment type="caution">
    <text evidence="1">The sequence shown here is derived from an EMBL/GenBank/DDBJ whole genome shotgun (WGS) entry which is preliminary data.</text>
</comment>
<protein>
    <submittedName>
        <fullName evidence="1">Uncharacterized protein</fullName>
    </submittedName>
</protein>
<dbReference type="PANTHER" id="PTHR31507">
    <property type="entry name" value="PROTEIN CBG15923"/>
    <property type="match status" value="1"/>
</dbReference>
<gene>
    <name evidence="1" type="ORF">PENTCL1PPCAC_21806</name>
</gene>
<organism evidence="1 2">
    <name type="scientific">Pristionchus entomophagus</name>
    <dbReference type="NCBI Taxonomy" id="358040"/>
    <lineage>
        <taxon>Eukaryota</taxon>
        <taxon>Metazoa</taxon>
        <taxon>Ecdysozoa</taxon>
        <taxon>Nematoda</taxon>
        <taxon>Chromadorea</taxon>
        <taxon>Rhabditida</taxon>
        <taxon>Rhabditina</taxon>
        <taxon>Diplogasteromorpha</taxon>
        <taxon>Diplogasteroidea</taxon>
        <taxon>Neodiplogasteridae</taxon>
        <taxon>Pristionchus</taxon>
    </lineage>
</organism>
<dbReference type="PANTHER" id="PTHR31507:SF3">
    <property type="entry name" value="TIL DOMAIN-CONTAINING PROTEIN"/>
    <property type="match status" value="1"/>
</dbReference>
<proteinExistence type="predicted"/>
<reference evidence="1" key="1">
    <citation type="submission" date="2023-10" db="EMBL/GenBank/DDBJ databases">
        <title>Genome assembly of Pristionchus species.</title>
        <authorList>
            <person name="Yoshida K."/>
            <person name="Sommer R.J."/>
        </authorList>
    </citation>
    <scope>NUCLEOTIDE SEQUENCE</scope>
    <source>
        <strain evidence="1">RS0144</strain>
    </source>
</reference>
<evidence type="ECO:0000313" key="2">
    <source>
        <dbReference type="Proteomes" id="UP001432027"/>
    </source>
</evidence>
<accession>A0AAV5TYT3</accession>
<feature type="non-terminal residue" evidence="1">
    <location>
        <position position="1"/>
    </location>
</feature>
<dbReference type="PROSITE" id="PS50092">
    <property type="entry name" value="TSP1"/>
    <property type="match status" value="1"/>
</dbReference>
<keyword evidence="2" id="KW-1185">Reference proteome</keyword>
<dbReference type="EMBL" id="BTSX01000005">
    <property type="protein sequence ID" value="GMS99631.1"/>
    <property type="molecule type" value="Genomic_DNA"/>
</dbReference>
<sequence length="100" mass="10653">QVLVSLLFILSVNAAEWSEWTETPTSKCSGTCGYCGSRVFAERTCSEVGKCSGPSQRLEPCGAAMCRFPAQYTCCPGYVKGLLPSKTFECVAIATSVPAK</sequence>
<evidence type="ECO:0000313" key="1">
    <source>
        <dbReference type="EMBL" id="GMS99631.1"/>
    </source>
</evidence>
<dbReference type="Proteomes" id="UP001432027">
    <property type="component" value="Unassembled WGS sequence"/>
</dbReference>
<dbReference type="InterPro" id="IPR000884">
    <property type="entry name" value="TSP1_rpt"/>
</dbReference>
<name>A0AAV5TYT3_9BILA</name>